<name>A0ABN3XQL2_9ACTN</name>
<dbReference type="Proteomes" id="UP001499930">
    <property type="component" value="Unassembled WGS sequence"/>
</dbReference>
<accession>A0ABN3XQL2</accession>
<feature type="transmembrane region" description="Helical" evidence="1">
    <location>
        <begin position="39"/>
        <end position="61"/>
    </location>
</feature>
<feature type="transmembrane region" description="Helical" evidence="1">
    <location>
        <begin position="120"/>
        <end position="141"/>
    </location>
</feature>
<evidence type="ECO:0000256" key="1">
    <source>
        <dbReference type="SAM" id="Phobius"/>
    </source>
</evidence>
<feature type="transmembrane region" description="Helical" evidence="1">
    <location>
        <begin position="88"/>
        <end position="108"/>
    </location>
</feature>
<keyword evidence="1" id="KW-0472">Membrane</keyword>
<evidence type="ECO:0000313" key="3">
    <source>
        <dbReference type="Proteomes" id="UP001499930"/>
    </source>
</evidence>
<evidence type="ECO:0008006" key="4">
    <source>
        <dbReference type="Google" id="ProtNLM"/>
    </source>
</evidence>
<keyword evidence="3" id="KW-1185">Reference proteome</keyword>
<feature type="transmembrane region" description="Helical" evidence="1">
    <location>
        <begin position="6"/>
        <end position="27"/>
    </location>
</feature>
<gene>
    <name evidence="2" type="ORF">GCM10017559_04110</name>
</gene>
<reference evidence="2 3" key="1">
    <citation type="journal article" date="2019" name="Int. J. Syst. Evol. Microbiol.">
        <title>The Global Catalogue of Microorganisms (GCM) 10K type strain sequencing project: providing services to taxonomists for standard genome sequencing and annotation.</title>
        <authorList>
            <consortium name="The Broad Institute Genomics Platform"/>
            <consortium name="The Broad Institute Genome Sequencing Center for Infectious Disease"/>
            <person name="Wu L."/>
            <person name="Ma J."/>
        </authorList>
    </citation>
    <scope>NUCLEOTIDE SEQUENCE [LARGE SCALE GENOMIC DNA]</scope>
    <source>
        <strain evidence="2 3">JCM 3106</strain>
    </source>
</reference>
<dbReference type="EMBL" id="BAAAWD010000002">
    <property type="protein sequence ID" value="GAA2987490.1"/>
    <property type="molecule type" value="Genomic_DNA"/>
</dbReference>
<organism evidence="2 3">
    <name type="scientific">Streptosporangium longisporum</name>
    <dbReference type="NCBI Taxonomy" id="46187"/>
    <lineage>
        <taxon>Bacteria</taxon>
        <taxon>Bacillati</taxon>
        <taxon>Actinomycetota</taxon>
        <taxon>Actinomycetes</taxon>
        <taxon>Streptosporangiales</taxon>
        <taxon>Streptosporangiaceae</taxon>
        <taxon>Streptosporangium</taxon>
    </lineage>
</organism>
<sequence>MPTHALVGHLVIATAPLTALLALVYAWRPQARRRLRIPFVTIGVVNMALVGWAAQAGATLLDMFKATGRTTGEELSATAVVHAHQADALSVASLTLLLAAVVLLWWVLAPSRPRTTGATAGACLLSTCALAVCWFSASTLVEATRSVWTHHTLWQG</sequence>
<keyword evidence="1" id="KW-0812">Transmembrane</keyword>
<protein>
    <recommendedName>
        <fullName evidence="4">DUF2231 domain-containing protein</fullName>
    </recommendedName>
</protein>
<evidence type="ECO:0000313" key="2">
    <source>
        <dbReference type="EMBL" id="GAA2987490.1"/>
    </source>
</evidence>
<keyword evidence="1" id="KW-1133">Transmembrane helix</keyword>
<dbReference type="RefSeq" id="WP_344887341.1">
    <property type="nucleotide sequence ID" value="NZ_BAAAWD010000002.1"/>
</dbReference>
<comment type="caution">
    <text evidence="2">The sequence shown here is derived from an EMBL/GenBank/DDBJ whole genome shotgun (WGS) entry which is preliminary data.</text>
</comment>
<proteinExistence type="predicted"/>